<dbReference type="SUPFAM" id="SSF54001">
    <property type="entry name" value="Cysteine proteinases"/>
    <property type="match status" value="1"/>
</dbReference>
<name>A0A1J4JEN2_9EUKA</name>
<evidence type="ECO:0000313" key="4">
    <source>
        <dbReference type="Proteomes" id="UP000179807"/>
    </source>
</evidence>
<dbReference type="PROSITE" id="PS50235">
    <property type="entry name" value="USP_3"/>
    <property type="match status" value="1"/>
</dbReference>
<proteinExistence type="predicted"/>
<comment type="caution">
    <text evidence="3">The sequence shown here is derived from an EMBL/GenBank/DDBJ whole genome shotgun (WGS) entry which is preliminary data.</text>
</comment>
<accession>A0A1J4JEN2</accession>
<dbReference type="OrthoDB" id="289038at2759"/>
<dbReference type="RefSeq" id="XP_068349236.1">
    <property type="nucleotide sequence ID" value="XM_068511627.1"/>
</dbReference>
<dbReference type="GO" id="GO:0005634">
    <property type="term" value="C:nucleus"/>
    <property type="evidence" value="ECO:0007669"/>
    <property type="project" value="TreeGrafter"/>
</dbReference>
<evidence type="ECO:0000259" key="2">
    <source>
        <dbReference type="PROSITE" id="PS50235"/>
    </source>
</evidence>
<feature type="compositionally biased region" description="Polar residues" evidence="1">
    <location>
        <begin position="1198"/>
        <end position="1208"/>
    </location>
</feature>
<dbReference type="GO" id="GO:0005829">
    <property type="term" value="C:cytosol"/>
    <property type="evidence" value="ECO:0007669"/>
    <property type="project" value="TreeGrafter"/>
</dbReference>
<organism evidence="3 4">
    <name type="scientific">Tritrichomonas foetus</name>
    <dbReference type="NCBI Taxonomy" id="1144522"/>
    <lineage>
        <taxon>Eukaryota</taxon>
        <taxon>Metamonada</taxon>
        <taxon>Parabasalia</taxon>
        <taxon>Tritrichomonadida</taxon>
        <taxon>Tritrichomonadidae</taxon>
        <taxon>Tritrichomonas</taxon>
    </lineage>
</organism>
<keyword evidence="4" id="KW-1185">Reference proteome</keyword>
<reference evidence="3" key="1">
    <citation type="submission" date="2016-10" db="EMBL/GenBank/DDBJ databases">
        <authorList>
            <person name="Benchimol M."/>
            <person name="Almeida L.G."/>
            <person name="Vasconcelos A.T."/>
            <person name="Perreira-Neves A."/>
            <person name="Rosa I.A."/>
            <person name="Tasca T."/>
            <person name="Bogo M.R."/>
            <person name="de Souza W."/>
        </authorList>
    </citation>
    <scope>NUCLEOTIDE SEQUENCE [LARGE SCALE GENOMIC DNA]</scope>
    <source>
        <strain evidence="3">K</strain>
    </source>
</reference>
<evidence type="ECO:0000313" key="3">
    <source>
        <dbReference type="EMBL" id="OHS96099.1"/>
    </source>
</evidence>
<dbReference type="Pfam" id="PF00443">
    <property type="entry name" value="UCH"/>
    <property type="match status" value="1"/>
</dbReference>
<dbReference type="AlphaFoldDB" id="A0A1J4JEN2"/>
<dbReference type="GO" id="GO:0004843">
    <property type="term" value="F:cysteine-type deubiquitinase activity"/>
    <property type="evidence" value="ECO:0007669"/>
    <property type="project" value="InterPro"/>
</dbReference>
<dbReference type="PROSITE" id="PS00973">
    <property type="entry name" value="USP_2"/>
    <property type="match status" value="1"/>
</dbReference>
<dbReference type="EMBL" id="MLAK01001200">
    <property type="protein sequence ID" value="OHS96099.1"/>
    <property type="molecule type" value="Genomic_DNA"/>
</dbReference>
<dbReference type="GeneID" id="94846331"/>
<dbReference type="InterPro" id="IPR001394">
    <property type="entry name" value="Peptidase_C19_UCH"/>
</dbReference>
<evidence type="ECO:0000256" key="1">
    <source>
        <dbReference type="SAM" id="MobiDB-lite"/>
    </source>
</evidence>
<protein>
    <recommendedName>
        <fullName evidence="2">USP domain-containing protein</fullName>
    </recommendedName>
</protein>
<dbReference type="GO" id="GO:0016579">
    <property type="term" value="P:protein deubiquitination"/>
    <property type="evidence" value="ECO:0007669"/>
    <property type="project" value="InterPro"/>
</dbReference>
<dbReference type="InterPro" id="IPR028889">
    <property type="entry name" value="USP"/>
</dbReference>
<feature type="compositionally biased region" description="Low complexity" evidence="1">
    <location>
        <begin position="1173"/>
        <end position="1183"/>
    </location>
</feature>
<dbReference type="InterPro" id="IPR016024">
    <property type="entry name" value="ARM-type_fold"/>
</dbReference>
<sequence length="1208" mass="140667">MSSQKKGIASFIMRQLSLLLSHRQSVRTVAFKEILDKQIPLSNFLFIMSSKRPEITVDFLKSLKLHLNGKCSDNEICELCLLILSMLDDSHSYILKQLLKIIHWILMNGYFIEQIPILFLDCLINRFLKSLDEEDKIAFHIASKCMILLSIYKDNLLPELLQLHSNRVPFSRYNINGDEIVKLNDDVISHVGLKNLDSTCYLNSIIQLLYSILPLRNSVMSYSGDDHFMIQLSQLFVCMNLVKTNFLSPDELINNLKTWDDKPIDIRIQEDAQEFLQRIMDHLPNSDKKLFQGFMTTTITGINEKYSKSVNDPFFTLELDVLNLPDLVKSISQISEPVRCVGENKYYAESLNKKIDAIKTTEISLSPSILIIDLKRFQFNQLTQNRVKINKSFPVPLTFEIPRKQMSHDLNIDNKSNNDKSNIFQEIIPHYYLTGVIIHSGNADAGHYNAYCLYPEGWICFDDDNVYEVEEEEVISLAKGNLKGSGYILFYQHGTDLPFHDPTIQTDLIEKADKLNKEIELERVFCSSGYFKLISKLAKLPNSDYLPIIIRYIVDSLPFIRIKAIESVQKLFFNVFPKVKNLSVDEKCSFLNYTIPFLNGILVKSPSHWLRMHIVKLISLCFYENFDVKPLLSALSPIISTSLTNPGNMNPTFYLSYKIIKVYPFLKSKGSVQKVFLGFMNDELEIYLKENIQKTQSNDAKIAYSDINLTHFIKLALLFSENFHDLDKFRSNQLITYLLFTKTEIKSTALLSNHFYQPSEFMKYFESNIKQITIEKLLPLIAFSKNINQNFFKIVFDHKNDFIVSQNHRKAELIDILCVFCDMARRYKSIMQLFSLHQNDWISELLFSHIYNVRKTTLALYYFLILHEKLNKWTKNLEFPNDMRIPPIIEEIEHSEGEIQQISLSVIKNLLTNSQVLCQILIQDYKKNFYDDNLSQEYFILLYKLLRIVNHSEIDEFSFISKFYINISQNCAPFSLTLIRTAKMISEFGIPISKENLELGLTGIKQADPSNLLCFMQYFLDIYSRYSKMSENFINLFFSYFVFNPNFSHKNVNESYDQSFLYSYIQKNVPKNKIAIIEALNPNFKKWISINYYSMLLIIESLGIKRPLLHSLEELIDESYTPDLLNEIVKKTFYYADDEDFDPGFIKKLLVSKYISSNTKNRIRKYVSEISKSNNGSEFLKSSSSEDEDDSNADLMYDSSSNYDENEK</sequence>
<dbReference type="SUPFAM" id="SSF48371">
    <property type="entry name" value="ARM repeat"/>
    <property type="match status" value="1"/>
</dbReference>
<feature type="region of interest" description="Disordered" evidence="1">
    <location>
        <begin position="1173"/>
        <end position="1208"/>
    </location>
</feature>
<feature type="domain" description="USP" evidence="2">
    <location>
        <begin position="191"/>
        <end position="494"/>
    </location>
</feature>
<dbReference type="InterPro" id="IPR018200">
    <property type="entry name" value="USP_CS"/>
</dbReference>
<dbReference type="InterPro" id="IPR050164">
    <property type="entry name" value="Peptidase_C19"/>
</dbReference>
<dbReference type="PANTHER" id="PTHR24006:SF827">
    <property type="entry name" value="UBIQUITIN CARBOXYL-TERMINAL HYDROLASE 34"/>
    <property type="match status" value="1"/>
</dbReference>
<dbReference type="VEuPathDB" id="TrichDB:TRFO_37770"/>
<dbReference type="InterPro" id="IPR038765">
    <property type="entry name" value="Papain-like_cys_pep_sf"/>
</dbReference>
<dbReference type="PANTHER" id="PTHR24006">
    <property type="entry name" value="UBIQUITIN CARBOXYL-TERMINAL HYDROLASE"/>
    <property type="match status" value="1"/>
</dbReference>
<dbReference type="Gene3D" id="3.90.70.10">
    <property type="entry name" value="Cysteine proteinases"/>
    <property type="match status" value="1"/>
</dbReference>
<gene>
    <name evidence="3" type="ORF">TRFO_37770</name>
</gene>
<dbReference type="Proteomes" id="UP000179807">
    <property type="component" value="Unassembled WGS sequence"/>
</dbReference>